<dbReference type="Pfam" id="PF02141">
    <property type="entry name" value="DENN"/>
    <property type="match status" value="1"/>
</dbReference>
<evidence type="ECO:0000313" key="3">
    <source>
        <dbReference type="EMBL" id="EIE25139.1"/>
    </source>
</evidence>
<name>I0Z3C0_COCSC</name>
<feature type="compositionally biased region" description="Pro residues" evidence="1">
    <location>
        <begin position="314"/>
        <end position="324"/>
    </location>
</feature>
<protein>
    <recommendedName>
        <fullName evidence="2">UDENN domain-containing protein</fullName>
    </recommendedName>
</protein>
<dbReference type="Pfam" id="PF03456">
    <property type="entry name" value="uDENN"/>
    <property type="match status" value="1"/>
</dbReference>
<accession>I0Z3C0</accession>
<evidence type="ECO:0000313" key="4">
    <source>
        <dbReference type="Proteomes" id="UP000007264"/>
    </source>
</evidence>
<feature type="compositionally biased region" description="Low complexity" evidence="1">
    <location>
        <begin position="341"/>
        <end position="355"/>
    </location>
</feature>
<feature type="compositionally biased region" description="Pro residues" evidence="1">
    <location>
        <begin position="656"/>
        <end position="666"/>
    </location>
</feature>
<feature type="compositionally biased region" description="Low complexity" evidence="1">
    <location>
        <begin position="611"/>
        <end position="627"/>
    </location>
</feature>
<dbReference type="OrthoDB" id="6019893at2759"/>
<sequence>MASSWLQAGSDINVDRSTASATSPLREERVAQPEGSGYMSDDSNARNLTRGASRKLNKTLNKLNPFKQRAATAGGRWFNPEEFTQQKREWAKQFKDDDKVVGWPSQAFESFIIVGLPPSTDIKSVVAEPEILQRAKTGDLNVSVTPEVTGQTRHRGSRGVPLVPQVLYQYPENKPITPDAAHFCFPHGVQPMLLERTPSMSALNELVYSQQYQHSDGNSFIFVLKVADNLPLYGVCCYMDELVHRPPTVLRSTDSLLTPLSRYLVAAPRCYCFLTHYPFFPLHFKVLHMIMGLERLDRITAFMEEQSGPMRPVEFPPPRHPGPPSTIKEDQESDSARGHSQDSSGGAQPSSSGGSRAQDGGLRPESSAASRERLASSAGAGTSGDGMSGRDRVNAAIASLEIREELSQAVAALDSRKSHTESLDGQGRVRSLTLAWEQARAALQERQNSARTSPQISPRDAVPSGPPSAAASPRQLDPAAPGARGAPGSGQPPLPGGNTPGARSRHSRSHSVPYLSPCDSAYDADGRLARQQDKGGSNGGSDVPSVSSRSQSDAQLSSPAKGASAAGDGPDRYYRHPPVSSVGLAKLQALLELQRQRDSTRLGNTRELPRRSSSSAATTLPATTDLDGSATNLTNGHMRRQSLSFTGGASVGTPPRQRPPVDPSTPSPTQLAPDLVRNSAQRIQRAQERMQAAVLAAEVERSETFSGRSTEDTEVNIMVSNASIASSDDSYRTATSGPMHNASPQHRRNLSGESLGGYSELDTPPRDFMSRWGCKLQRQVQGQGSLPNSPASPLDATGEALRRQGASAQRQNLPESPYATPENGQQPDAPQRSSLEAWGEQQQAALAESRSAPPGQPLRGDPEGAMAAVLLVEQKRSRRELRSMSLRPALHSMPTHIPSETASALQVMKAYYATPVPAPGEELEFMPDAELQPVHYARPAIFDLTQRFVRRSAIAAAEAEAALGLRTWTVACLCRSLSLDNILTFITAALLERQMAVFCPNIGVLSASVLSLVPLMRPFAWQSLLLPVLPVQDKMLDLLEAPVPFILGIKYKTAEVAARCKSLMRVNIYKDRIKNAAHLPALPNAGSLVGALSPAYWALHSIGRDAAKSRPLYSITDDQKHAAESFLQIVQDHLGGLCSNLYQHTITDVQTAERVSLLLKDSFVESFSCVDLCK</sequence>
<dbReference type="SMART" id="SM00799">
    <property type="entry name" value="DENN"/>
    <property type="match status" value="1"/>
</dbReference>
<gene>
    <name evidence="3" type="ORF">COCSUDRAFT_65112</name>
</gene>
<comment type="caution">
    <text evidence="3">The sequence shown here is derived from an EMBL/GenBank/DDBJ whole genome shotgun (WGS) entry which is preliminary data.</text>
</comment>
<feature type="compositionally biased region" description="Polar residues" evidence="1">
    <location>
        <begin position="445"/>
        <end position="456"/>
    </location>
</feature>
<feature type="compositionally biased region" description="Low complexity" evidence="1">
    <location>
        <begin position="461"/>
        <end position="489"/>
    </location>
</feature>
<dbReference type="KEGG" id="csl:COCSUDRAFT_65112"/>
<dbReference type="EMBL" id="AGSI01000004">
    <property type="protein sequence ID" value="EIE25139.1"/>
    <property type="molecule type" value="Genomic_DNA"/>
</dbReference>
<feature type="region of interest" description="Disordered" evidence="1">
    <location>
        <begin position="308"/>
        <end position="390"/>
    </location>
</feature>
<reference evidence="3 4" key="1">
    <citation type="journal article" date="2012" name="Genome Biol.">
        <title>The genome of the polar eukaryotic microalga coccomyxa subellipsoidea reveals traits of cold adaptation.</title>
        <authorList>
            <person name="Blanc G."/>
            <person name="Agarkova I."/>
            <person name="Grimwood J."/>
            <person name="Kuo A."/>
            <person name="Brueggeman A."/>
            <person name="Dunigan D."/>
            <person name="Gurnon J."/>
            <person name="Ladunga I."/>
            <person name="Lindquist E."/>
            <person name="Lucas S."/>
            <person name="Pangilinan J."/>
            <person name="Proschold T."/>
            <person name="Salamov A."/>
            <person name="Schmutz J."/>
            <person name="Weeks D."/>
            <person name="Yamada T."/>
            <person name="Claverie J.M."/>
            <person name="Grigoriev I."/>
            <person name="Van Etten J."/>
            <person name="Lomsadze A."/>
            <person name="Borodovsky M."/>
        </authorList>
    </citation>
    <scope>NUCLEOTIDE SEQUENCE [LARGE SCALE GENOMIC DNA]</scope>
    <source>
        <strain evidence="3 4">C-169</strain>
    </source>
</reference>
<dbReference type="eggNOG" id="ENOG502QSCA">
    <property type="taxonomic scope" value="Eukaryota"/>
</dbReference>
<feature type="compositionally biased region" description="Polar residues" evidence="1">
    <location>
        <begin position="779"/>
        <end position="791"/>
    </location>
</feature>
<feature type="compositionally biased region" description="Polar residues" evidence="1">
    <location>
        <begin position="726"/>
        <end position="744"/>
    </location>
</feature>
<dbReference type="RefSeq" id="XP_005649683.1">
    <property type="nucleotide sequence ID" value="XM_005649626.1"/>
</dbReference>
<evidence type="ECO:0000256" key="1">
    <source>
        <dbReference type="SAM" id="MobiDB-lite"/>
    </source>
</evidence>
<dbReference type="InterPro" id="IPR043153">
    <property type="entry name" value="DENN_C"/>
</dbReference>
<dbReference type="InterPro" id="IPR051942">
    <property type="entry name" value="DENN_domain_containing_2"/>
</dbReference>
<dbReference type="PANTHER" id="PTHR15288:SF0">
    <property type="entry name" value="UDENN DOMAIN-CONTAINING PROTEIN"/>
    <property type="match status" value="1"/>
</dbReference>
<dbReference type="Gene3D" id="3.30.450.200">
    <property type="match status" value="1"/>
</dbReference>
<feature type="compositionally biased region" description="Basic and acidic residues" evidence="1">
    <location>
        <begin position="524"/>
        <end position="533"/>
    </location>
</feature>
<dbReference type="Gene3D" id="3.40.50.11500">
    <property type="match status" value="1"/>
</dbReference>
<organism evidence="3 4">
    <name type="scientific">Coccomyxa subellipsoidea (strain C-169)</name>
    <name type="common">Green microalga</name>
    <dbReference type="NCBI Taxonomy" id="574566"/>
    <lineage>
        <taxon>Eukaryota</taxon>
        <taxon>Viridiplantae</taxon>
        <taxon>Chlorophyta</taxon>
        <taxon>core chlorophytes</taxon>
        <taxon>Trebouxiophyceae</taxon>
        <taxon>Trebouxiophyceae incertae sedis</taxon>
        <taxon>Coccomyxaceae</taxon>
        <taxon>Coccomyxa</taxon>
        <taxon>Coccomyxa subellipsoidea</taxon>
    </lineage>
</organism>
<feature type="region of interest" description="Disordered" evidence="1">
    <location>
        <begin position="779"/>
        <end position="862"/>
    </location>
</feature>
<feature type="domain" description="UDENN" evidence="2">
    <location>
        <begin position="791"/>
        <end position="1174"/>
    </location>
</feature>
<feature type="compositionally biased region" description="Polar residues" evidence="1">
    <location>
        <begin position="822"/>
        <end position="844"/>
    </location>
</feature>
<dbReference type="InterPro" id="IPR001194">
    <property type="entry name" value="cDENN_dom"/>
</dbReference>
<dbReference type="AlphaFoldDB" id="I0Z3C0"/>
<evidence type="ECO:0000259" key="2">
    <source>
        <dbReference type="PROSITE" id="PS50211"/>
    </source>
</evidence>
<dbReference type="PANTHER" id="PTHR15288">
    <property type="entry name" value="DENN DOMAIN-CONTAINING PROTEIN 2"/>
    <property type="match status" value="1"/>
</dbReference>
<dbReference type="InterPro" id="IPR037516">
    <property type="entry name" value="Tripartite_DENN"/>
</dbReference>
<keyword evidence="4" id="KW-1185">Reference proteome</keyword>
<feature type="compositionally biased region" description="Low complexity" evidence="1">
    <location>
        <begin position="541"/>
        <end position="559"/>
    </location>
</feature>
<feature type="region of interest" description="Disordered" evidence="1">
    <location>
        <begin position="726"/>
        <end position="766"/>
    </location>
</feature>
<dbReference type="InterPro" id="IPR005113">
    <property type="entry name" value="uDENN_dom"/>
</dbReference>
<dbReference type="GeneID" id="17043142"/>
<feature type="compositionally biased region" description="Low complexity" evidence="1">
    <location>
        <begin position="365"/>
        <end position="380"/>
    </location>
</feature>
<dbReference type="SMART" id="SM00800">
    <property type="entry name" value="uDENN"/>
    <property type="match status" value="1"/>
</dbReference>
<dbReference type="Proteomes" id="UP000007264">
    <property type="component" value="Unassembled WGS sequence"/>
</dbReference>
<feature type="compositionally biased region" description="Polar residues" evidence="1">
    <location>
        <begin position="629"/>
        <end position="647"/>
    </location>
</feature>
<proteinExistence type="predicted"/>
<feature type="compositionally biased region" description="Basic and acidic residues" evidence="1">
    <location>
        <begin position="327"/>
        <end position="340"/>
    </location>
</feature>
<feature type="region of interest" description="Disordered" evidence="1">
    <location>
        <begin position="596"/>
        <end position="674"/>
    </location>
</feature>
<dbReference type="PROSITE" id="PS50211">
    <property type="entry name" value="DENN"/>
    <property type="match status" value="1"/>
</dbReference>
<feature type="region of interest" description="Disordered" evidence="1">
    <location>
        <begin position="443"/>
        <end position="578"/>
    </location>
</feature>
<feature type="region of interest" description="Disordered" evidence="1">
    <location>
        <begin position="1"/>
        <end position="48"/>
    </location>
</feature>